<name>A0A427B1B8_ENSVE</name>
<dbReference type="Proteomes" id="UP000287651">
    <property type="component" value="Unassembled WGS sequence"/>
</dbReference>
<evidence type="ECO:0000256" key="4">
    <source>
        <dbReference type="ARBA" id="ARBA00022729"/>
    </source>
</evidence>
<feature type="non-terminal residue" evidence="9">
    <location>
        <position position="452"/>
    </location>
</feature>
<comment type="similarity">
    <text evidence="2 7">Belongs to the glycosyl hydrolase 17 family.</text>
</comment>
<dbReference type="InterPro" id="IPR017853">
    <property type="entry name" value="GH"/>
</dbReference>
<sequence>ADNLPPPSETASLLQSTTISKFRLYGADPAVIQSLAGTNISLVLGVSNSDIASLASDPSAASNWVAANVLPYVPASSITVVSVGNEALNSGDASLASNLLPAMQNLRSALSASSATSDVKVSTVHTMAVLSQSDPPSSGAFHPDIAADLTGILGFLRDTGSPFMINPYPFFAYRSDPRPETLAFCLFQPNSGRLDAGSKLTYTNMFDAQVDAVRSALDALGFPEVEIVVAETGWPSQGDPDEVGASVDNAKAFNGNLVAHLRSLVGTPLMPGRSVDTYIFALYDEDLKPGPASERSFGLYRADQTMNYDAGLAKSTSSSSPSTATHGDGCRATACRGDGVDTAGGVVRAGGDAAGERRRPADPGGGAVLHPQRRRIACGLGGVSPLLVRGAGTAANVAQTPTLKQRRRKESKPTEVVESFRWSASHHSTHSKSIRIRCLLCSSRGYNKPSFV</sequence>
<keyword evidence="4" id="KW-0732">Signal</keyword>
<evidence type="ECO:0000256" key="7">
    <source>
        <dbReference type="RuleBase" id="RU004335"/>
    </source>
</evidence>
<accession>A0A427B1B8</accession>
<gene>
    <name evidence="9" type="ORF">B296_00000680</name>
</gene>
<comment type="catalytic activity">
    <reaction evidence="1">
        <text>Hydrolysis of (1-&gt;3)-beta-D-glucosidic linkages in (1-&gt;3)-beta-D-glucans.</text>
        <dbReference type="EC" id="3.2.1.39"/>
    </reaction>
</comment>
<evidence type="ECO:0000256" key="1">
    <source>
        <dbReference type="ARBA" id="ARBA00000382"/>
    </source>
</evidence>
<feature type="non-terminal residue" evidence="9">
    <location>
        <position position="1"/>
    </location>
</feature>
<dbReference type="FunFam" id="3.20.20.80:FF:000005">
    <property type="entry name" value="Glucan endo-1,3-beta-glucosidase 14"/>
    <property type="match status" value="1"/>
</dbReference>
<evidence type="ECO:0000256" key="5">
    <source>
        <dbReference type="ARBA" id="ARBA00022801"/>
    </source>
</evidence>
<evidence type="ECO:0000256" key="6">
    <source>
        <dbReference type="ARBA" id="ARBA00023295"/>
    </source>
</evidence>
<evidence type="ECO:0000256" key="2">
    <source>
        <dbReference type="ARBA" id="ARBA00008773"/>
    </source>
</evidence>
<dbReference type="InterPro" id="IPR000490">
    <property type="entry name" value="Glyco_hydro_17"/>
</dbReference>
<evidence type="ECO:0000256" key="8">
    <source>
        <dbReference type="RuleBase" id="RU004336"/>
    </source>
</evidence>
<keyword evidence="6 8" id="KW-0326">Glycosidase</keyword>
<dbReference type="InterPro" id="IPR044965">
    <property type="entry name" value="Glyco_hydro_17_plant"/>
</dbReference>
<protein>
    <recommendedName>
        <fullName evidence="3">glucan endo-1,3-beta-D-glucosidase</fullName>
        <ecNumber evidence="3">3.2.1.39</ecNumber>
    </recommendedName>
</protein>
<dbReference type="Pfam" id="PF00332">
    <property type="entry name" value="Glyco_hydro_17"/>
    <property type="match status" value="1"/>
</dbReference>
<proteinExistence type="inferred from homology"/>
<dbReference type="PANTHER" id="PTHR32227">
    <property type="entry name" value="GLUCAN ENDO-1,3-BETA-GLUCOSIDASE BG1-RELATED-RELATED"/>
    <property type="match status" value="1"/>
</dbReference>
<comment type="caution">
    <text evidence="9">The sequence shown here is derived from an EMBL/GenBank/DDBJ whole genome shotgun (WGS) entry which is preliminary data.</text>
</comment>
<dbReference type="AlphaFoldDB" id="A0A427B1B8"/>
<dbReference type="EMBL" id="AMZH03000719">
    <property type="protein sequence ID" value="RRT82322.1"/>
    <property type="molecule type" value="Genomic_DNA"/>
</dbReference>
<evidence type="ECO:0000313" key="10">
    <source>
        <dbReference type="Proteomes" id="UP000287651"/>
    </source>
</evidence>
<dbReference type="PROSITE" id="PS00587">
    <property type="entry name" value="GLYCOSYL_HYDROL_F17"/>
    <property type="match status" value="1"/>
</dbReference>
<dbReference type="Gene3D" id="3.20.20.80">
    <property type="entry name" value="Glycosidases"/>
    <property type="match status" value="1"/>
</dbReference>
<evidence type="ECO:0000256" key="3">
    <source>
        <dbReference type="ARBA" id="ARBA00012780"/>
    </source>
</evidence>
<dbReference type="GO" id="GO:0042973">
    <property type="term" value="F:glucan endo-1,3-beta-D-glucosidase activity"/>
    <property type="evidence" value="ECO:0007669"/>
    <property type="project" value="UniProtKB-EC"/>
</dbReference>
<reference evidence="9 10" key="1">
    <citation type="journal article" date="2014" name="Agronomy (Basel)">
        <title>A Draft Genome Sequence for Ensete ventricosum, the Drought-Tolerant Tree Against Hunger.</title>
        <authorList>
            <person name="Harrison J."/>
            <person name="Moore K.A."/>
            <person name="Paszkiewicz K."/>
            <person name="Jones T."/>
            <person name="Grant M."/>
            <person name="Ambacheew D."/>
            <person name="Muzemil S."/>
            <person name="Studholme D.J."/>
        </authorList>
    </citation>
    <scope>NUCLEOTIDE SEQUENCE [LARGE SCALE GENOMIC DNA]</scope>
</reference>
<keyword evidence="5 8" id="KW-0378">Hydrolase</keyword>
<dbReference type="GO" id="GO:0005975">
    <property type="term" value="P:carbohydrate metabolic process"/>
    <property type="evidence" value="ECO:0007669"/>
    <property type="project" value="InterPro"/>
</dbReference>
<evidence type="ECO:0000313" key="9">
    <source>
        <dbReference type="EMBL" id="RRT82322.1"/>
    </source>
</evidence>
<organism evidence="9 10">
    <name type="scientific">Ensete ventricosum</name>
    <name type="common">Abyssinian banana</name>
    <name type="synonym">Musa ensete</name>
    <dbReference type="NCBI Taxonomy" id="4639"/>
    <lineage>
        <taxon>Eukaryota</taxon>
        <taxon>Viridiplantae</taxon>
        <taxon>Streptophyta</taxon>
        <taxon>Embryophyta</taxon>
        <taxon>Tracheophyta</taxon>
        <taxon>Spermatophyta</taxon>
        <taxon>Magnoliopsida</taxon>
        <taxon>Liliopsida</taxon>
        <taxon>Zingiberales</taxon>
        <taxon>Musaceae</taxon>
        <taxon>Ensete</taxon>
    </lineage>
</organism>
<dbReference type="EC" id="3.2.1.39" evidence="3"/>
<dbReference type="SUPFAM" id="SSF51445">
    <property type="entry name" value="(Trans)glycosidases"/>
    <property type="match status" value="1"/>
</dbReference>